<dbReference type="InterPro" id="IPR016039">
    <property type="entry name" value="Thiolase-like"/>
</dbReference>
<dbReference type="RefSeq" id="WP_077831990.1">
    <property type="nucleotide sequence ID" value="NZ_CP096983.1"/>
</dbReference>
<dbReference type="PANTHER" id="PTHR34069:SF2">
    <property type="entry name" value="BETA-KETOACYL-[ACYL-CARRIER-PROTEIN] SYNTHASE III"/>
    <property type="match status" value="1"/>
</dbReference>
<organism evidence="3 4">
    <name type="scientific">Clostridium felsineum</name>
    <dbReference type="NCBI Taxonomy" id="36839"/>
    <lineage>
        <taxon>Bacteria</taxon>
        <taxon>Bacillati</taxon>
        <taxon>Bacillota</taxon>
        <taxon>Clostridia</taxon>
        <taxon>Eubacteriales</taxon>
        <taxon>Clostridiaceae</taxon>
        <taxon>Clostridium</taxon>
    </lineage>
</organism>
<sequence length="335" mass="37953">MFNNIVITGIGTTYPEENVTTYEDIENHFKGTGIRVRSLMKILGKNKRFSIDEDIDYFDFAKVASDKALKQANIKADELDIIVVVADTPEYIAPTNAIKLGKKLNAKNVKVAYDMNANCAGGVVAIDQISRYLLSNKEFSKAMITTVFIESYIRDDKDPIDYSIFSDSVASVILEKKEEEVKRGFIDSSYKTDWNYDNMNVFPKSGFKDMLMKNNRDDKDIKAGVNEEVNLDFIPDVWNDIILNLLKKNALLPADIKKYFFSQFSLYHIATAMAKLHLKKDKYIYTGDMYGYNGSCSPFFSLEYALNDELVVKDDHIVLCAIGAGYTTSAVLYKL</sequence>
<dbReference type="AlphaFoldDB" id="A0A1S8MHX1"/>
<dbReference type="GO" id="GO:0004315">
    <property type="term" value="F:3-oxoacyl-[acyl-carrier-protein] synthase activity"/>
    <property type="evidence" value="ECO:0007669"/>
    <property type="project" value="InterPro"/>
</dbReference>
<dbReference type="Pfam" id="PF08541">
    <property type="entry name" value="ACP_syn_III_C"/>
    <property type="match status" value="1"/>
</dbReference>
<dbReference type="STRING" id="84029.CROST_19130"/>
<evidence type="ECO:0000313" key="4">
    <source>
        <dbReference type="Proteomes" id="UP000190951"/>
    </source>
</evidence>
<name>A0A1S8MHX1_9CLOT</name>
<reference evidence="3 4" key="1">
    <citation type="submission" date="2022-04" db="EMBL/GenBank/DDBJ databases">
        <title>Genome sequence of C. roseum typestrain.</title>
        <authorList>
            <person name="Poehlein A."/>
            <person name="Schoch T."/>
            <person name="Duerre P."/>
            <person name="Daniel R."/>
        </authorList>
    </citation>
    <scope>NUCLEOTIDE SEQUENCE [LARGE SCALE GENOMIC DNA]</scope>
    <source>
        <strain evidence="3 4">DSM 7320</strain>
    </source>
</reference>
<evidence type="ECO:0000313" key="3">
    <source>
        <dbReference type="EMBL" id="URZ12190.1"/>
    </source>
</evidence>
<dbReference type="Proteomes" id="UP000190951">
    <property type="component" value="Chromosome"/>
</dbReference>
<dbReference type="InterPro" id="IPR013751">
    <property type="entry name" value="ACP_syn_III_N"/>
</dbReference>
<evidence type="ECO:0000256" key="2">
    <source>
        <dbReference type="ARBA" id="ARBA00023315"/>
    </source>
</evidence>
<dbReference type="Gene3D" id="3.40.47.10">
    <property type="match status" value="1"/>
</dbReference>
<dbReference type="PANTHER" id="PTHR34069">
    <property type="entry name" value="3-OXOACYL-[ACYL-CARRIER-PROTEIN] SYNTHASE 3"/>
    <property type="match status" value="1"/>
</dbReference>
<dbReference type="InterPro" id="IPR013747">
    <property type="entry name" value="ACP_syn_III_C"/>
</dbReference>
<proteinExistence type="predicted"/>
<evidence type="ECO:0000256" key="1">
    <source>
        <dbReference type="ARBA" id="ARBA00022679"/>
    </source>
</evidence>
<dbReference type="Pfam" id="PF08545">
    <property type="entry name" value="ACP_syn_III"/>
    <property type="match status" value="1"/>
</dbReference>
<dbReference type="GO" id="GO:0044550">
    <property type="term" value="P:secondary metabolite biosynthetic process"/>
    <property type="evidence" value="ECO:0007669"/>
    <property type="project" value="TreeGrafter"/>
</dbReference>
<dbReference type="EMBL" id="CP096983">
    <property type="protein sequence ID" value="URZ12190.1"/>
    <property type="molecule type" value="Genomic_DNA"/>
</dbReference>
<protein>
    <submittedName>
        <fullName evidence="3">3-oxoacyl-[acyl-carrier-protein] synthase 3</fullName>
        <ecNumber evidence="3">2.3.1.180</ecNumber>
    </submittedName>
</protein>
<dbReference type="GO" id="GO:0006633">
    <property type="term" value="P:fatty acid biosynthetic process"/>
    <property type="evidence" value="ECO:0007669"/>
    <property type="project" value="InterPro"/>
</dbReference>
<accession>A0A1S8MHX1</accession>
<dbReference type="GO" id="GO:0033818">
    <property type="term" value="F:beta-ketoacyl-acyl-carrier-protein synthase III activity"/>
    <property type="evidence" value="ECO:0007669"/>
    <property type="project" value="UniProtKB-EC"/>
</dbReference>
<keyword evidence="4" id="KW-1185">Reference proteome</keyword>
<gene>
    <name evidence="3" type="primary">fabH_2</name>
    <name evidence="3" type="ORF">CROST_029070</name>
</gene>
<keyword evidence="1 3" id="KW-0808">Transferase</keyword>
<dbReference type="SUPFAM" id="SSF53901">
    <property type="entry name" value="Thiolase-like"/>
    <property type="match status" value="2"/>
</dbReference>
<keyword evidence="2 3" id="KW-0012">Acyltransferase</keyword>
<dbReference type="EC" id="2.3.1.180" evidence="3"/>
<dbReference type="KEGG" id="crw:CROST_029070"/>